<sequence>MILFRSFFLAGALLLAGTACATDVSMAGGEVAFSTPDNWVTIMETQGLPEMRVFQVPDPSPTARDNLASVTVEVEPVGGLAAFEGYVANATRKAKALDGYSAIGSPDGPNSHAYTAQDHGTAYHYDERYWFRNNHAVRLRCARPARSEAGAAWAAAFDKGCDAVATDLAR</sequence>
<reference evidence="2 3" key="1">
    <citation type="submission" date="2021-04" db="EMBL/GenBank/DDBJ databases">
        <authorList>
            <person name="Huq M.A."/>
        </authorList>
    </citation>
    <scope>NUCLEOTIDE SEQUENCE [LARGE SCALE GENOMIC DNA]</scope>
    <source>
        <strain evidence="2 3">MAH-13</strain>
    </source>
</reference>
<evidence type="ECO:0000256" key="1">
    <source>
        <dbReference type="SAM" id="SignalP"/>
    </source>
</evidence>
<dbReference type="Proteomes" id="UP000823790">
    <property type="component" value="Unassembled WGS sequence"/>
</dbReference>
<organism evidence="2 3">
    <name type="scientific">Frateuria flava</name>
    <dbReference type="NCBI Taxonomy" id="2821489"/>
    <lineage>
        <taxon>Bacteria</taxon>
        <taxon>Pseudomonadati</taxon>
        <taxon>Pseudomonadota</taxon>
        <taxon>Gammaproteobacteria</taxon>
        <taxon>Lysobacterales</taxon>
        <taxon>Rhodanobacteraceae</taxon>
        <taxon>Frateuria</taxon>
    </lineage>
</organism>
<dbReference type="EMBL" id="JAGJRS010000022">
    <property type="protein sequence ID" value="MBP1475112.1"/>
    <property type="molecule type" value="Genomic_DNA"/>
</dbReference>
<keyword evidence="1" id="KW-0732">Signal</keyword>
<keyword evidence="3" id="KW-1185">Reference proteome</keyword>
<evidence type="ECO:0000313" key="3">
    <source>
        <dbReference type="Proteomes" id="UP000823790"/>
    </source>
</evidence>
<accession>A0ABS4DPY4</accession>
<comment type="caution">
    <text evidence="2">The sequence shown here is derived from an EMBL/GenBank/DDBJ whole genome shotgun (WGS) entry which is preliminary data.</text>
</comment>
<dbReference type="PROSITE" id="PS51257">
    <property type="entry name" value="PROKAR_LIPOPROTEIN"/>
    <property type="match status" value="1"/>
</dbReference>
<dbReference type="RefSeq" id="WP_209621201.1">
    <property type="nucleotide sequence ID" value="NZ_JAGJRS010000022.1"/>
</dbReference>
<evidence type="ECO:0000313" key="2">
    <source>
        <dbReference type="EMBL" id="MBP1475112.1"/>
    </source>
</evidence>
<evidence type="ECO:0008006" key="4">
    <source>
        <dbReference type="Google" id="ProtNLM"/>
    </source>
</evidence>
<feature type="chain" id="PRO_5046464507" description="Lipoprotein" evidence="1">
    <location>
        <begin position="22"/>
        <end position="170"/>
    </location>
</feature>
<proteinExistence type="predicted"/>
<name>A0ABS4DPY4_9GAMM</name>
<gene>
    <name evidence="2" type="ORF">J7I44_12435</name>
</gene>
<feature type="signal peptide" evidence="1">
    <location>
        <begin position="1"/>
        <end position="21"/>
    </location>
</feature>
<protein>
    <recommendedName>
        <fullName evidence="4">Lipoprotein</fullName>
    </recommendedName>
</protein>